<keyword evidence="1 5" id="KW-0121">Carboxypeptidase</keyword>
<dbReference type="GO" id="GO:0006508">
    <property type="term" value="P:proteolysis"/>
    <property type="evidence" value="ECO:0007669"/>
    <property type="project" value="UniProtKB-UniRule"/>
</dbReference>
<feature type="binding site" evidence="2">
    <location>
        <position position="301"/>
    </location>
    <ligand>
        <name>Zn(2+)</name>
        <dbReference type="ChEBI" id="CHEBI:29105"/>
        <note>catalytic</note>
    </ligand>
</feature>
<evidence type="ECO:0000256" key="3">
    <source>
        <dbReference type="PIRSR" id="PIRSR006615-2"/>
    </source>
</evidence>
<reference evidence="5 6" key="1">
    <citation type="submission" date="2021-07" db="EMBL/GenBank/DDBJ databases">
        <title>Karlodiniumbacter phycospheric gen. nov., sp. nov., a phycosphere bacterium isolated from karlodinium veneficum.</title>
        <authorList>
            <person name="Peng Y."/>
            <person name="Jiang L."/>
            <person name="Lee J."/>
        </authorList>
    </citation>
    <scope>NUCLEOTIDE SEQUENCE</scope>
    <source>
        <strain evidence="5 6">N5</strain>
    </source>
</reference>
<dbReference type="GO" id="GO:0046872">
    <property type="term" value="F:metal ion binding"/>
    <property type="evidence" value="ECO:0007669"/>
    <property type="project" value="UniProtKB-KW"/>
</dbReference>
<gene>
    <name evidence="4" type="ORF">KUL25_00405</name>
    <name evidence="5" type="ORF">KUL25_00410</name>
</gene>
<keyword evidence="6" id="KW-1185">Reference proteome</keyword>
<dbReference type="PANTHER" id="PTHR34217:SF1">
    <property type="entry name" value="CARBOXYPEPTIDASE 1"/>
    <property type="match status" value="1"/>
</dbReference>
<evidence type="ECO:0000256" key="1">
    <source>
        <dbReference type="PIRNR" id="PIRNR006615"/>
    </source>
</evidence>
<protein>
    <recommendedName>
        <fullName evidence="1">Metal-dependent carboxypeptidase</fullName>
        <ecNumber evidence="1">3.4.17.19</ecNumber>
    </recommendedName>
</protein>
<dbReference type="Gene3D" id="1.10.1370.30">
    <property type="match status" value="1"/>
</dbReference>
<dbReference type="EC" id="3.4.17.19" evidence="1"/>
<accession>A0A975TVN5</accession>
<dbReference type="EMBL" id="CP078073">
    <property type="protein sequence ID" value="QXL88022.1"/>
    <property type="molecule type" value="Genomic_DNA"/>
</dbReference>
<comment type="catalytic activity">
    <reaction evidence="1">
        <text>Release of a C-terminal amino acid with broad specificity, except for -Pro.</text>
        <dbReference type="EC" id="3.4.17.19"/>
    </reaction>
</comment>
<keyword evidence="1" id="KW-0645">Protease</keyword>
<keyword evidence="1" id="KW-0482">Metalloprotease</keyword>
<evidence type="ECO:0000313" key="6">
    <source>
        <dbReference type="Proteomes" id="UP000693972"/>
    </source>
</evidence>
<sequence>MSYDNLIEVTGRVNDLLNAGSVLSWDARTMMPKGGAETRSKQLATLAVAARNLLCSDETKRALDGAASDVANKADDSPEARIVAQVREAIDYHERIPTELLRRKTELGSSAHEVWAEAREKADFSLFAPALTTMVDINREMAQAIGFEDHPYDALMYRFEPGTTNAGLAKLFARLREGMIPLVRAIGEAEKPRSDFLFRDYPVDGQMEFALNMAKKIGYDTDRGRLDTTVHPFEVSFTRNDVRITTRVNRNYMPMSLFGALHEAGHAMYEQGVDPAYTRTPLATDLISLYAVGGVSFGAHESQSRLWENHVGRSRAFWNNHMDDIRDAYPGTLDDVSEEEFYRAVNRSEPSFVRVEADELTYDFHVMVRCELEAKMVDGSLDVADLPEAWNATMKEYLGVDVPDDGKEGVLQDVHWSSGQIGTFCNYTIGNIMAAQLFDTATAKNPGIQTALDGGDYTPLRTWLTDNVAQHGRRFSRDELLENATGRALDPEPYLAHLTRKYTDIYSLAAA</sequence>
<evidence type="ECO:0000256" key="2">
    <source>
        <dbReference type="PIRSR" id="PIRSR006615-1"/>
    </source>
</evidence>
<keyword evidence="2" id="KW-0862">Zinc</keyword>
<dbReference type="SUPFAM" id="SSF55486">
    <property type="entry name" value="Metalloproteases ('zincins'), catalytic domain"/>
    <property type="match status" value="1"/>
</dbReference>
<dbReference type="PANTHER" id="PTHR34217">
    <property type="entry name" value="METAL-DEPENDENT CARBOXYPEPTIDASE"/>
    <property type="match status" value="1"/>
</dbReference>
<keyword evidence="1 2" id="KW-0479">Metal-binding</keyword>
<feature type="binding site" evidence="2">
    <location>
        <position position="266"/>
    </location>
    <ligand>
        <name>Zn(2+)</name>
        <dbReference type="ChEBI" id="CHEBI:29105"/>
        <note>catalytic</note>
    </ligand>
</feature>
<comment type="similarity">
    <text evidence="1">Belongs to the peptidase M32 family.</text>
</comment>
<name>A0A975TVN5_9RHOB</name>
<dbReference type="AlphaFoldDB" id="A0A975TVN5"/>
<dbReference type="GO" id="GO:0004181">
    <property type="term" value="F:metallocarboxypeptidase activity"/>
    <property type="evidence" value="ECO:0007669"/>
    <property type="project" value="UniProtKB-UniRule"/>
</dbReference>
<organism evidence="5">
    <name type="scientific">Gymnodinialimonas phycosphaerae</name>
    <dbReference type="NCBI Taxonomy" id="2841589"/>
    <lineage>
        <taxon>Bacteria</taxon>
        <taxon>Pseudomonadati</taxon>
        <taxon>Pseudomonadota</taxon>
        <taxon>Alphaproteobacteria</taxon>
        <taxon>Rhodobacterales</taxon>
        <taxon>Paracoccaceae</taxon>
        <taxon>Gymnodinialimonas</taxon>
    </lineage>
</organism>
<dbReference type="RefSeq" id="WP_257891106.1">
    <property type="nucleotide sequence ID" value="NZ_JAIMBW010000001.1"/>
</dbReference>
<keyword evidence="1" id="KW-0378">Hydrolase</keyword>
<dbReference type="Proteomes" id="UP000693972">
    <property type="component" value="Unassembled WGS sequence"/>
</dbReference>
<evidence type="ECO:0000313" key="4">
    <source>
        <dbReference type="EMBL" id="MBY4891221.1"/>
    </source>
</evidence>
<feature type="active site" description="Proton donor/acceptor" evidence="3">
    <location>
        <position position="263"/>
    </location>
</feature>
<dbReference type="PRINTS" id="PR00998">
    <property type="entry name" value="CRBOXYPTASET"/>
</dbReference>
<dbReference type="PROSITE" id="PS52034">
    <property type="entry name" value="PEPTIDASE_M32"/>
    <property type="match status" value="1"/>
</dbReference>
<dbReference type="PIRSF" id="PIRSF006615">
    <property type="entry name" value="Zn_crbxpep_Taq"/>
    <property type="match status" value="1"/>
</dbReference>
<dbReference type="CDD" id="cd06460">
    <property type="entry name" value="M32_Taq"/>
    <property type="match status" value="1"/>
</dbReference>
<comment type="function">
    <text evidence="1">Broad specificity carboxypetidase that releases amino acids sequentially from the C-terminus, including neutral, aromatic, polar and basic residues.</text>
</comment>
<dbReference type="EMBL" id="JAIMBW010000001">
    <property type="protein sequence ID" value="MBY4891221.1"/>
    <property type="molecule type" value="Genomic_DNA"/>
</dbReference>
<feature type="binding site" evidence="2">
    <location>
        <position position="262"/>
    </location>
    <ligand>
        <name>Zn(2+)</name>
        <dbReference type="ChEBI" id="CHEBI:29105"/>
        <note>catalytic</note>
    </ligand>
</feature>
<proteinExistence type="inferred from homology"/>
<dbReference type="Pfam" id="PF02074">
    <property type="entry name" value="Peptidase_M32"/>
    <property type="match status" value="1"/>
</dbReference>
<evidence type="ECO:0000313" key="5">
    <source>
        <dbReference type="EMBL" id="QXL88022.1"/>
    </source>
</evidence>
<dbReference type="InterPro" id="IPR001333">
    <property type="entry name" value="Peptidase_M32_Taq"/>
</dbReference>
<comment type="cofactor">
    <cofactor evidence="2">
        <name>Zn(2+)</name>
        <dbReference type="ChEBI" id="CHEBI:29105"/>
    </cofactor>
    <text evidence="2">Binds 1 zinc ion per subunit.</text>
</comment>